<accession>A0A974A585</accession>
<sequence length="191" mass="20630">MDHFTPHDLRRTAATIARRAGAPRDCVKATLDHVNGDVTDVYDKYDMLKRKPTCRAFSPRHSPTSSETNCGRGAPQGHAPRLSVHPGHGLPVRDVPQRRRLQGVPLMSSKATKRGNADLHAKANALMEQPVIGDWHSLERVVTQLGAAAPRAAKEALASFQKSMLKLPNPFGDCSGSVEAESAESAPTDQA</sequence>
<dbReference type="GO" id="GO:0003677">
    <property type="term" value="F:DNA binding"/>
    <property type="evidence" value="ECO:0007669"/>
    <property type="project" value="InterPro"/>
</dbReference>
<dbReference type="EMBL" id="JAAOLE020000001">
    <property type="protein sequence ID" value="NVI48119.1"/>
    <property type="molecule type" value="Genomic_DNA"/>
</dbReference>
<feature type="region of interest" description="Disordered" evidence="2">
    <location>
        <begin position="170"/>
        <end position="191"/>
    </location>
</feature>
<feature type="compositionally biased region" description="Low complexity" evidence="2">
    <location>
        <begin position="177"/>
        <end position="191"/>
    </location>
</feature>
<evidence type="ECO:0000256" key="2">
    <source>
        <dbReference type="SAM" id="MobiDB-lite"/>
    </source>
</evidence>
<feature type="region of interest" description="Disordered" evidence="2">
    <location>
        <begin position="56"/>
        <end position="94"/>
    </location>
</feature>
<dbReference type="Gene3D" id="1.10.443.10">
    <property type="entry name" value="Intergrase catalytic core"/>
    <property type="match status" value="1"/>
</dbReference>
<gene>
    <name evidence="3" type="ORF">HAP48_035320</name>
</gene>
<dbReference type="GO" id="GO:0015074">
    <property type="term" value="P:DNA integration"/>
    <property type="evidence" value="ECO:0007669"/>
    <property type="project" value="InterPro"/>
</dbReference>
<reference evidence="3" key="1">
    <citation type="submission" date="2020-06" db="EMBL/GenBank/DDBJ databases">
        <title>Whole Genome Sequence of Bradyrhizobium sp. Strain 1S1.</title>
        <authorList>
            <person name="Bromfield E.S.P."/>
            <person name="Cloutier S."/>
        </authorList>
    </citation>
    <scope>NUCLEOTIDE SEQUENCE [LARGE SCALE GENOMIC DNA]</scope>
    <source>
        <strain evidence="3">1S1</strain>
    </source>
</reference>
<evidence type="ECO:0000313" key="3">
    <source>
        <dbReference type="EMBL" id="NVI48119.1"/>
    </source>
</evidence>
<dbReference type="GO" id="GO:0006310">
    <property type="term" value="P:DNA recombination"/>
    <property type="evidence" value="ECO:0007669"/>
    <property type="project" value="UniProtKB-KW"/>
</dbReference>
<dbReference type="InterPro" id="IPR013762">
    <property type="entry name" value="Integrase-like_cat_sf"/>
</dbReference>
<name>A0A974A585_9BRAD</name>
<dbReference type="SUPFAM" id="SSF56349">
    <property type="entry name" value="DNA breaking-rejoining enzymes"/>
    <property type="match status" value="1"/>
</dbReference>
<comment type="caution">
    <text evidence="3">The sequence shown here is derived from an EMBL/GenBank/DDBJ whole genome shotgun (WGS) entry which is preliminary data.</text>
</comment>
<evidence type="ECO:0000256" key="1">
    <source>
        <dbReference type="ARBA" id="ARBA00023172"/>
    </source>
</evidence>
<organism evidence="3">
    <name type="scientific">Bradyrhizobium septentrionale</name>
    <dbReference type="NCBI Taxonomy" id="1404411"/>
    <lineage>
        <taxon>Bacteria</taxon>
        <taxon>Pseudomonadati</taxon>
        <taxon>Pseudomonadota</taxon>
        <taxon>Alphaproteobacteria</taxon>
        <taxon>Hyphomicrobiales</taxon>
        <taxon>Nitrobacteraceae</taxon>
        <taxon>Bradyrhizobium</taxon>
    </lineage>
</organism>
<dbReference type="AlphaFoldDB" id="A0A974A585"/>
<dbReference type="InterPro" id="IPR011010">
    <property type="entry name" value="DNA_brk_join_enz"/>
</dbReference>
<protein>
    <submittedName>
        <fullName evidence="3">Uncharacterized protein</fullName>
    </submittedName>
</protein>
<keyword evidence="1" id="KW-0233">DNA recombination</keyword>
<proteinExistence type="predicted"/>